<evidence type="ECO:0000256" key="1">
    <source>
        <dbReference type="ARBA" id="ARBA00009764"/>
    </source>
</evidence>
<gene>
    <name evidence="8" type="primary">fliD</name>
    <name evidence="8" type="ORF">IPL58_02215</name>
</gene>
<evidence type="ECO:0000256" key="2">
    <source>
        <dbReference type="ARBA" id="ARBA00011255"/>
    </source>
</evidence>
<dbReference type="EMBL" id="JADJUC010000002">
    <property type="protein sequence ID" value="MBK8523025.1"/>
    <property type="molecule type" value="Genomic_DNA"/>
</dbReference>
<evidence type="ECO:0000256" key="4">
    <source>
        <dbReference type="ARBA" id="ARBA00023143"/>
    </source>
</evidence>
<keyword evidence="4 5" id="KW-0975">Bacterial flagellum</keyword>
<keyword evidence="3" id="KW-0175">Coiled coil</keyword>
<evidence type="ECO:0000313" key="9">
    <source>
        <dbReference type="Proteomes" id="UP000886689"/>
    </source>
</evidence>
<evidence type="ECO:0000259" key="7">
    <source>
        <dbReference type="Pfam" id="PF07195"/>
    </source>
</evidence>
<dbReference type="InterPro" id="IPR010810">
    <property type="entry name" value="Flagellin_hook_IN_motif"/>
</dbReference>
<feature type="domain" description="Flagellar hook-associated protein 2 C-terminal" evidence="7">
    <location>
        <begin position="219"/>
        <end position="441"/>
    </location>
</feature>
<keyword evidence="5" id="KW-0964">Secreted</keyword>
<sequence length="455" mass="46991">MAISSAGIGTGLDVASIISKLVAVESQPITLLNTRQQAYKDQLSAYGRILSAASSLQTAAGKLDSTADFQGYTATVADTDYASATASSYAAAGSYALRVEQLAQANKLLSTADPAVAAGTLTIELGDISSGSFVAKSGTSPVAINFTGSTLEELRSAINSASAGVSATIVNGSGGKQLVLTSSVTGAENTIRLTGATGLSGFTYDPITPSAAFTEKAAAQDAEAYIDGVLVTSSTNTLAEAMTGVSITLKKVHDPLIPAEATTLAIGSDTAGMTTRAKDFVKSWNDLNTLFKSLTKYDPTASKASTLSGDRTVSGMEAQLRSVLFSSPGSASATYPRLSDLGITLETDGSLKLDETKFGTALSSNLTDATATMTAFGAAFKTLADNLVGTDGAITSKTTSLNSTIKSMDTRREVLQRQVDAIEKRYRAQFTALDAMMGRMQTQSSYLSQQLSRLG</sequence>
<dbReference type="GO" id="GO:0009421">
    <property type="term" value="C:bacterial-type flagellum filament cap"/>
    <property type="evidence" value="ECO:0007669"/>
    <property type="project" value="InterPro"/>
</dbReference>
<dbReference type="Pfam" id="PF07196">
    <property type="entry name" value="Flagellin_IN"/>
    <property type="match status" value="1"/>
</dbReference>
<keyword evidence="8" id="KW-0282">Flagellum</keyword>
<protein>
    <recommendedName>
        <fullName evidence="5">Flagellar hook-associated protein 2</fullName>
        <shortName evidence="5">HAP2</shortName>
    </recommendedName>
    <alternativeName>
        <fullName evidence="5">Flagellar cap protein</fullName>
    </alternativeName>
</protein>
<dbReference type="InterPro" id="IPR010809">
    <property type="entry name" value="FliD_C"/>
</dbReference>
<dbReference type="Proteomes" id="UP000886689">
    <property type="component" value="Unassembled WGS sequence"/>
</dbReference>
<dbReference type="PANTHER" id="PTHR30288">
    <property type="entry name" value="FLAGELLAR CAP/ASSEMBLY PROTEIN FLID"/>
    <property type="match status" value="1"/>
</dbReference>
<dbReference type="AlphaFoldDB" id="A0A9D7JYB6"/>
<dbReference type="GO" id="GO:0007155">
    <property type="term" value="P:cell adhesion"/>
    <property type="evidence" value="ECO:0007669"/>
    <property type="project" value="InterPro"/>
</dbReference>
<evidence type="ECO:0000256" key="3">
    <source>
        <dbReference type="ARBA" id="ARBA00023054"/>
    </source>
</evidence>
<dbReference type="GO" id="GO:0005576">
    <property type="term" value="C:extracellular region"/>
    <property type="evidence" value="ECO:0007669"/>
    <property type="project" value="UniProtKB-SubCell"/>
</dbReference>
<dbReference type="Pfam" id="PF07195">
    <property type="entry name" value="FliD_C"/>
    <property type="match status" value="1"/>
</dbReference>
<reference evidence="8" key="1">
    <citation type="submission" date="2020-10" db="EMBL/GenBank/DDBJ databases">
        <title>Connecting structure to function with the recovery of over 1000 high-quality activated sludge metagenome-assembled genomes encoding full-length rRNA genes using long-read sequencing.</title>
        <authorList>
            <person name="Singleton C.M."/>
            <person name="Petriglieri F."/>
            <person name="Kristensen J.M."/>
            <person name="Kirkegaard R.H."/>
            <person name="Michaelsen T.Y."/>
            <person name="Andersen M.H."/>
            <person name="Karst S.M."/>
            <person name="Dueholm M.S."/>
            <person name="Nielsen P.H."/>
            <person name="Albertsen M."/>
        </authorList>
    </citation>
    <scope>NUCLEOTIDE SEQUENCE</scope>
    <source>
        <strain evidence="8">Hirt_18-Q3-R61-65_BATAC.395</strain>
    </source>
</reference>
<comment type="similarity">
    <text evidence="1 5">Belongs to the FliD family.</text>
</comment>
<comment type="caution">
    <text evidence="8">The sequence shown here is derived from an EMBL/GenBank/DDBJ whole genome shotgun (WGS) entry which is preliminary data.</text>
</comment>
<dbReference type="InterPro" id="IPR003481">
    <property type="entry name" value="FliD_N"/>
</dbReference>
<comment type="subcellular location">
    <subcellularLocation>
        <location evidence="5">Secreted</location>
    </subcellularLocation>
    <subcellularLocation>
        <location evidence="5">Bacterial flagellum</location>
    </subcellularLocation>
</comment>
<comment type="subunit">
    <text evidence="2 5">Homopentamer.</text>
</comment>
<feature type="domain" description="Flagellar hook-associated protein 2 N-terminal" evidence="6">
    <location>
        <begin position="10"/>
        <end position="105"/>
    </location>
</feature>
<comment type="function">
    <text evidence="5">Required for morphogenesis and for the elongation of the flagellar filament by facilitating polymerization of the flagellin monomers at the tip of growing filament. Forms a capping structure, which prevents flagellin subunits (transported through the central channel of the flagellum) from leaking out without polymerization at the distal end.</text>
</comment>
<dbReference type="Pfam" id="PF02465">
    <property type="entry name" value="FliD_N"/>
    <property type="match status" value="1"/>
</dbReference>
<dbReference type="PANTHER" id="PTHR30288:SF0">
    <property type="entry name" value="FLAGELLAR HOOK-ASSOCIATED PROTEIN 2"/>
    <property type="match status" value="1"/>
</dbReference>
<organism evidence="8 9">
    <name type="scientific">Candidatus Proximibacter danicus</name>
    <dbReference type="NCBI Taxonomy" id="2954365"/>
    <lineage>
        <taxon>Bacteria</taxon>
        <taxon>Pseudomonadati</taxon>
        <taxon>Pseudomonadota</taxon>
        <taxon>Betaproteobacteria</taxon>
        <taxon>Candidatus Proximibacter</taxon>
    </lineage>
</organism>
<keyword evidence="8" id="KW-0966">Cell projection</keyword>
<name>A0A9D7JYB6_9PROT</name>
<dbReference type="GO" id="GO:0071973">
    <property type="term" value="P:bacterial-type flagellum-dependent cell motility"/>
    <property type="evidence" value="ECO:0007669"/>
    <property type="project" value="TreeGrafter"/>
</dbReference>
<dbReference type="InterPro" id="IPR040026">
    <property type="entry name" value="FliD"/>
</dbReference>
<accession>A0A9D7JYB6</accession>
<dbReference type="GO" id="GO:0009424">
    <property type="term" value="C:bacterial-type flagellum hook"/>
    <property type="evidence" value="ECO:0007669"/>
    <property type="project" value="UniProtKB-UniRule"/>
</dbReference>
<proteinExistence type="inferred from homology"/>
<evidence type="ECO:0000313" key="8">
    <source>
        <dbReference type="EMBL" id="MBK8523025.1"/>
    </source>
</evidence>
<evidence type="ECO:0000256" key="5">
    <source>
        <dbReference type="RuleBase" id="RU362066"/>
    </source>
</evidence>
<keyword evidence="8" id="KW-0969">Cilium</keyword>
<evidence type="ECO:0000259" key="6">
    <source>
        <dbReference type="Pfam" id="PF02465"/>
    </source>
</evidence>